<dbReference type="Proteomes" id="UP001162164">
    <property type="component" value="Unassembled WGS sequence"/>
</dbReference>
<feature type="transmembrane region" description="Helical" evidence="15">
    <location>
        <begin position="151"/>
        <end position="174"/>
    </location>
</feature>
<keyword evidence="8 15" id="KW-0276">Fatty acid metabolism</keyword>
<proteinExistence type="inferred from homology"/>
<comment type="function">
    <text evidence="15">Catalyzes the third of the four reactions of the long-chain fatty acids elongation cycle. This endoplasmic reticulum-bound enzymatic process, allows the addition of two carbons to the chain of long- and very long-chain fatty acids/VLCFAs per cycle. This enzyme catalyzes the dehydration of the 3-hydroxyacyl-CoA intermediate into trans-2,3-enoyl-CoA, within each cycle of fatty acid elongation. Thereby, it participates to the production of VLCFAs of different chain lengths that are involved in multiple biological processes as precursors of membrane lipids and lipid mediators.</text>
</comment>
<dbReference type="InterPro" id="IPR007052">
    <property type="entry name" value="CS_dom"/>
</dbReference>
<dbReference type="PANTHER" id="PTHR11035">
    <property type="entry name" value="VERY-LONG-CHAIN (3R)-3-HYDROXYACYL-COA DEHYDRATASE"/>
    <property type="match status" value="1"/>
</dbReference>
<dbReference type="EC" id="4.2.1.134" evidence="4 15"/>
<evidence type="ECO:0000259" key="16">
    <source>
        <dbReference type="PROSITE" id="PS51203"/>
    </source>
</evidence>
<dbReference type="Pfam" id="PF04969">
    <property type="entry name" value="CS"/>
    <property type="match status" value="1"/>
</dbReference>
<keyword evidence="11 15" id="KW-0443">Lipid metabolism</keyword>
<keyword evidence="7 15" id="KW-0256">Endoplasmic reticulum</keyword>
<evidence type="ECO:0000256" key="3">
    <source>
        <dbReference type="ARBA" id="ARBA00007811"/>
    </source>
</evidence>
<evidence type="ECO:0000313" key="17">
    <source>
        <dbReference type="EMBL" id="KAJ8973372.1"/>
    </source>
</evidence>
<evidence type="ECO:0000256" key="5">
    <source>
        <dbReference type="ARBA" id="ARBA00022516"/>
    </source>
</evidence>
<evidence type="ECO:0000256" key="2">
    <source>
        <dbReference type="ARBA" id="ARBA00005194"/>
    </source>
</evidence>
<reference evidence="17" key="1">
    <citation type="journal article" date="2023" name="Insect Mol. Biol.">
        <title>Genome sequencing provides insights into the evolution of gene families encoding plant cell wall-degrading enzymes in longhorned beetles.</title>
        <authorList>
            <person name="Shin N.R."/>
            <person name="Okamura Y."/>
            <person name="Kirsch R."/>
            <person name="Pauchet Y."/>
        </authorList>
    </citation>
    <scope>NUCLEOTIDE SEQUENCE</scope>
    <source>
        <strain evidence="17">MMC_N1</strain>
    </source>
</reference>
<feature type="transmembrane region" description="Helical" evidence="15">
    <location>
        <begin position="213"/>
        <end position="233"/>
    </location>
</feature>
<name>A0ABQ9J788_9CUCU</name>
<dbReference type="InterPro" id="IPR007482">
    <property type="entry name" value="Tyr_Pase-like_PTPLA"/>
</dbReference>
<dbReference type="CDD" id="cd06465">
    <property type="entry name" value="p23_hB-ind1_like"/>
    <property type="match status" value="1"/>
</dbReference>
<evidence type="ECO:0000256" key="4">
    <source>
        <dbReference type="ARBA" id="ARBA00013122"/>
    </source>
</evidence>
<evidence type="ECO:0000256" key="9">
    <source>
        <dbReference type="ARBA" id="ARBA00022989"/>
    </source>
</evidence>
<dbReference type="InterPro" id="IPR008978">
    <property type="entry name" value="HSP20-like_chaperone"/>
</dbReference>
<feature type="transmembrane region" description="Helical" evidence="15">
    <location>
        <begin position="283"/>
        <end position="303"/>
    </location>
</feature>
<dbReference type="Gene3D" id="2.60.40.790">
    <property type="match status" value="1"/>
</dbReference>
<evidence type="ECO:0000313" key="18">
    <source>
        <dbReference type="Proteomes" id="UP001162164"/>
    </source>
</evidence>
<evidence type="ECO:0000256" key="12">
    <source>
        <dbReference type="ARBA" id="ARBA00023136"/>
    </source>
</evidence>
<dbReference type="PANTHER" id="PTHR11035:SF35">
    <property type="entry name" value="VERY-LONG-CHAIN (3R)-3-HYDROXYACYL-COA DEHYDRATASE"/>
    <property type="match status" value="1"/>
</dbReference>
<evidence type="ECO:0000256" key="7">
    <source>
        <dbReference type="ARBA" id="ARBA00022824"/>
    </source>
</evidence>
<keyword evidence="9 15" id="KW-1133">Transmembrane helix</keyword>
<feature type="domain" description="CS" evidence="16">
    <location>
        <begin position="3"/>
        <end position="93"/>
    </location>
</feature>
<keyword evidence="13 15" id="KW-0275">Fatty acid biosynthesis</keyword>
<comment type="catalytic activity">
    <reaction evidence="15">
        <text>a very-long-chain (3R)-3-hydroxyacyl-CoA = a very-long-chain (2E)-enoyl-CoA + H2O</text>
        <dbReference type="Rhea" id="RHEA:45812"/>
        <dbReference type="ChEBI" id="CHEBI:15377"/>
        <dbReference type="ChEBI" id="CHEBI:83728"/>
        <dbReference type="ChEBI" id="CHEBI:85440"/>
        <dbReference type="EC" id="4.2.1.134"/>
    </reaction>
</comment>
<evidence type="ECO:0000256" key="11">
    <source>
        <dbReference type="ARBA" id="ARBA00023098"/>
    </source>
</evidence>
<evidence type="ECO:0000256" key="6">
    <source>
        <dbReference type="ARBA" id="ARBA00022692"/>
    </source>
</evidence>
<comment type="similarity">
    <text evidence="3 15">Belongs to the very long-chain fatty acids dehydratase HACD family.</text>
</comment>
<keyword evidence="18" id="KW-1185">Reference proteome</keyword>
<gene>
    <name evidence="17" type="ORF">NQ317_007185</name>
</gene>
<keyword evidence="6 15" id="KW-0812">Transmembrane</keyword>
<accession>A0ABQ9J788</accession>
<keyword evidence="10" id="KW-0175">Coiled coil</keyword>
<dbReference type="Pfam" id="PF04387">
    <property type="entry name" value="PTPLA"/>
    <property type="match status" value="1"/>
</dbReference>
<dbReference type="PROSITE" id="PS51203">
    <property type="entry name" value="CS"/>
    <property type="match status" value="1"/>
</dbReference>
<comment type="subcellular location">
    <subcellularLocation>
        <location evidence="1 15">Endoplasmic reticulum membrane</location>
        <topology evidence="1 15">Multi-pass membrane protein</topology>
    </subcellularLocation>
</comment>
<keyword evidence="12 15" id="KW-0472">Membrane</keyword>
<evidence type="ECO:0000256" key="10">
    <source>
        <dbReference type="ARBA" id="ARBA00023054"/>
    </source>
</evidence>
<evidence type="ECO:0000256" key="1">
    <source>
        <dbReference type="ARBA" id="ARBA00004477"/>
    </source>
</evidence>
<feature type="transmembrane region" description="Helical" evidence="15">
    <location>
        <begin position="245"/>
        <end position="262"/>
    </location>
</feature>
<sequence length="366" mass="43774">MTILSPFVYWAQNEINLFIKVDLKDVKQPNVIIEKRKIQFQSKGSGAQGYKDYEFFIDLHSEIDKDKNNLKVTDHKVDLTLTKLDKGWWPRLTSQPQKPAWLKIDFDRWQSEDDLLDEDVRDVREDYPHLYDTLQKDELGYRKEDFKKVYLTLYNLFMYVGYMYIVSILCIKYVRDGTDFFPVAYETVGQVFCFMQLFQFLEVMHPLFNYVKGGIFIPLMQVLGRFFILFLMIGKEPRIQKMPVVFYLFLAWSAAEIIRYPYYMSVLYKKDNGVLTWLRYSAWIVLYPIGFTCEAVIVFRNLIFIEHSGKWSISMPNSLNFTFHFATFLRIFLLFIMIPSIYTLMSHMYKARKQKLGKKIRKIKRS</sequence>
<dbReference type="SUPFAM" id="SSF49764">
    <property type="entry name" value="HSP20-like chaperones"/>
    <property type="match status" value="1"/>
</dbReference>
<feature type="transmembrane region" description="Helical" evidence="15">
    <location>
        <begin position="323"/>
        <end position="345"/>
    </location>
</feature>
<evidence type="ECO:0000256" key="8">
    <source>
        <dbReference type="ARBA" id="ARBA00022832"/>
    </source>
</evidence>
<evidence type="ECO:0000256" key="15">
    <source>
        <dbReference type="RuleBase" id="RU363109"/>
    </source>
</evidence>
<dbReference type="EMBL" id="JAPWTJ010001185">
    <property type="protein sequence ID" value="KAJ8973372.1"/>
    <property type="molecule type" value="Genomic_DNA"/>
</dbReference>
<comment type="caution">
    <text evidence="17">The sequence shown here is derived from an EMBL/GenBank/DDBJ whole genome shotgun (WGS) entry which is preliminary data.</text>
</comment>
<protein>
    <recommendedName>
        <fullName evidence="4 15">Very-long-chain (3R)-3-hydroxyacyl-CoA dehydratase</fullName>
        <ecNumber evidence="4 15">4.2.1.134</ecNumber>
    </recommendedName>
</protein>
<keyword evidence="14 15" id="KW-0456">Lyase</keyword>
<organism evidence="17 18">
    <name type="scientific">Molorchus minor</name>
    <dbReference type="NCBI Taxonomy" id="1323400"/>
    <lineage>
        <taxon>Eukaryota</taxon>
        <taxon>Metazoa</taxon>
        <taxon>Ecdysozoa</taxon>
        <taxon>Arthropoda</taxon>
        <taxon>Hexapoda</taxon>
        <taxon>Insecta</taxon>
        <taxon>Pterygota</taxon>
        <taxon>Neoptera</taxon>
        <taxon>Endopterygota</taxon>
        <taxon>Coleoptera</taxon>
        <taxon>Polyphaga</taxon>
        <taxon>Cucujiformia</taxon>
        <taxon>Chrysomeloidea</taxon>
        <taxon>Cerambycidae</taxon>
        <taxon>Lamiinae</taxon>
        <taxon>Monochamini</taxon>
        <taxon>Molorchus</taxon>
    </lineage>
</organism>
<evidence type="ECO:0000256" key="13">
    <source>
        <dbReference type="ARBA" id="ARBA00023160"/>
    </source>
</evidence>
<evidence type="ECO:0000256" key="14">
    <source>
        <dbReference type="ARBA" id="ARBA00023239"/>
    </source>
</evidence>
<comment type="pathway">
    <text evidence="2 15">Lipid metabolism; fatty acid biosynthesis.</text>
</comment>
<keyword evidence="5 15" id="KW-0444">Lipid biosynthesis</keyword>